<dbReference type="InterPro" id="IPR001460">
    <property type="entry name" value="PCN-bd_Tpept"/>
</dbReference>
<evidence type="ECO:0000256" key="16">
    <source>
        <dbReference type="ARBA" id="ARBA00034000"/>
    </source>
</evidence>
<dbReference type="GO" id="GO:0009002">
    <property type="term" value="F:serine-type D-Ala-D-Ala carboxypeptidase activity"/>
    <property type="evidence" value="ECO:0007669"/>
    <property type="project" value="UniProtKB-EC"/>
</dbReference>
<feature type="compositionally biased region" description="Acidic residues" evidence="18">
    <location>
        <begin position="778"/>
        <end position="787"/>
    </location>
</feature>
<dbReference type="Pfam" id="PF00912">
    <property type="entry name" value="Transgly"/>
    <property type="match status" value="1"/>
</dbReference>
<dbReference type="GO" id="GO:0008955">
    <property type="term" value="F:peptidoglycan glycosyltransferase activity"/>
    <property type="evidence" value="ECO:0007669"/>
    <property type="project" value="UniProtKB-EC"/>
</dbReference>
<dbReference type="InterPro" id="IPR012338">
    <property type="entry name" value="Beta-lactam/transpept-like"/>
</dbReference>
<evidence type="ECO:0000259" key="20">
    <source>
        <dbReference type="Pfam" id="PF00905"/>
    </source>
</evidence>
<keyword evidence="23" id="KW-1185">Reference proteome</keyword>
<keyword evidence="10" id="KW-0378">Hydrolase</keyword>
<evidence type="ECO:0000313" key="23">
    <source>
        <dbReference type="Proteomes" id="UP001348817"/>
    </source>
</evidence>
<dbReference type="GO" id="GO:0071555">
    <property type="term" value="P:cell wall organization"/>
    <property type="evidence" value="ECO:0007669"/>
    <property type="project" value="UniProtKB-KW"/>
</dbReference>
<comment type="similarity">
    <text evidence="3">In the C-terminal section; belongs to the transpeptidase family.</text>
</comment>
<keyword evidence="6" id="KW-0121">Carboxypeptidase</keyword>
<evidence type="ECO:0000256" key="18">
    <source>
        <dbReference type="SAM" id="MobiDB-lite"/>
    </source>
</evidence>
<evidence type="ECO:0000256" key="9">
    <source>
        <dbReference type="ARBA" id="ARBA00022679"/>
    </source>
</evidence>
<feature type="domain" description="Glycosyl transferase family 51" evidence="21">
    <location>
        <begin position="80"/>
        <end position="267"/>
    </location>
</feature>
<keyword evidence="19" id="KW-1133">Transmembrane helix</keyword>
<dbReference type="InterPro" id="IPR023346">
    <property type="entry name" value="Lysozyme-like_dom_sf"/>
</dbReference>
<dbReference type="GO" id="GO:0009252">
    <property type="term" value="P:peptidoglycan biosynthetic process"/>
    <property type="evidence" value="ECO:0007669"/>
    <property type="project" value="UniProtKB-KW"/>
</dbReference>
<evidence type="ECO:0000256" key="5">
    <source>
        <dbReference type="ARBA" id="ARBA00022475"/>
    </source>
</evidence>
<accession>A0AAU9C8T5</accession>
<keyword evidence="19" id="KW-0812">Transmembrane</keyword>
<evidence type="ECO:0000256" key="12">
    <source>
        <dbReference type="ARBA" id="ARBA00022984"/>
    </source>
</evidence>
<dbReference type="RefSeq" id="WP_338393676.1">
    <property type="nucleotide sequence ID" value="NZ_AP025314.1"/>
</dbReference>
<evidence type="ECO:0000313" key="22">
    <source>
        <dbReference type="EMBL" id="BDD08414.1"/>
    </source>
</evidence>
<keyword evidence="12" id="KW-0573">Peptidoglycan synthesis</keyword>
<dbReference type="GO" id="GO:0005886">
    <property type="term" value="C:plasma membrane"/>
    <property type="evidence" value="ECO:0007669"/>
    <property type="project" value="UniProtKB-SubCell"/>
</dbReference>
<evidence type="ECO:0000256" key="8">
    <source>
        <dbReference type="ARBA" id="ARBA00022676"/>
    </source>
</evidence>
<dbReference type="Gene3D" id="1.10.3810.10">
    <property type="entry name" value="Biosynthetic peptidoglycan transglycosylase-like"/>
    <property type="match status" value="1"/>
</dbReference>
<dbReference type="GO" id="GO:0030288">
    <property type="term" value="C:outer membrane-bounded periplasmic space"/>
    <property type="evidence" value="ECO:0007669"/>
    <property type="project" value="TreeGrafter"/>
</dbReference>
<dbReference type="GO" id="GO:0006508">
    <property type="term" value="P:proteolysis"/>
    <property type="evidence" value="ECO:0007669"/>
    <property type="project" value="UniProtKB-KW"/>
</dbReference>
<dbReference type="Pfam" id="PF00905">
    <property type="entry name" value="Transpeptidase"/>
    <property type="match status" value="1"/>
</dbReference>
<comment type="catalytic activity">
    <reaction evidence="17">
        <text>[GlcNAc-(1-&gt;4)-Mur2Ac(oyl-L-Ala-gamma-D-Glu-L-Lys-D-Ala-D-Ala)](n)-di-trans,octa-cis-undecaprenyl diphosphate + beta-D-GlcNAc-(1-&gt;4)-Mur2Ac(oyl-L-Ala-gamma-D-Glu-L-Lys-D-Ala-D-Ala)-di-trans,octa-cis-undecaprenyl diphosphate = [GlcNAc-(1-&gt;4)-Mur2Ac(oyl-L-Ala-gamma-D-Glu-L-Lys-D-Ala-D-Ala)](n+1)-di-trans,octa-cis-undecaprenyl diphosphate + di-trans,octa-cis-undecaprenyl diphosphate + H(+)</text>
        <dbReference type="Rhea" id="RHEA:23708"/>
        <dbReference type="Rhea" id="RHEA-COMP:9602"/>
        <dbReference type="Rhea" id="RHEA-COMP:9603"/>
        <dbReference type="ChEBI" id="CHEBI:15378"/>
        <dbReference type="ChEBI" id="CHEBI:58405"/>
        <dbReference type="ChEBI" id="CHEBI:60033"/>
        <dbReference type="ChEBI" id="CHEBI:78435"/>
        <dbReference type="EC" id="2.4.99.28"/>
    </reaction>
</comment>
<evidence type="ECO:0000256" key="11">
    <source>
        <dbReference type="ARBA" id="ARBA00022960"/>
    </source>
</evidence>
<evidence type="ECO:0000259" key="21">
    <source>
        <dbReference type="Pfam" id="PF00912"/>
    </source>
</evidence>
<dbReference type="PANTHER" id="PTHR32282:SF11">
    <property type="entry name" value="PENICILLIN-BINDING PROTEIN 1B"/>
    <property type="match status" value="1"/>
</dbReference>
<dbReference type="AlphaFoldDB" id="A0AAU9C8T5"/>
<sequence>MSDSVINEPETKEEGTPSKPSGRKFIYWAWGIFAAGALGAIFWVYAVSANLFGLFGPLPSYKRLENPKSDLSSVIYSADGKELGKYYRTNRIAVEFDDLSPFLKQTLVAVEDEDFYDHAGISFMATMRVLYKSLLLGQGTGGGSTLTQQVAKNLFGTRGELQGPLGESFGIFDKLIYKTKEWIVAVQLERSYTKPEIMAMYLNTMFYGSGSHGIEAAAQTFFNKSQDQLKLEEAALLVGLVQRPSFLNPRKHPERAKKRRNIVFRQMNRNGFISETEQDSLSKLPVRLDYNVKNQNYGLATYFRAVIKDDLMRWAKESGYDLWAGGLRIHTTIDSRMQEYAEASMKSNMTSLQKKFNKHWEGRQPFLDKDNRPIPNFVEEQIVPRTKAYRALKARYKNNKDSIRAKLNERKKMTVFTWNGEVDTMMSTVDSLKHYLRYLRSGFMAMDPATGAVKAWVGGINHKHFKFDQVKQGRRQPGSTFKPIVYAAAIDNGYSPCLKLRDTQISIPIPGQEAWSPENSNGKFTGEEMTLRQAMARSVNSITGQILKKVGPNTVVDYARRLGIKSPLDPVPSICLGTSPVTLFELTGAYGTFVNKGVHVEPFFITKIEDKFGNLIEDFHPKRSEVLNEETAYLMTYMLRGTTEEVGGTGRGIPYSLREGNQLGGKTGTTNNASDGWFVGVTKDLVCGAWVGGEMPTIRFRSWAEGQGGRTAMPIWRDFMGHVYDDKDLGYERGNFPVPENLTSELDCDVFSEATENAKNMDPSDSSYVAPEPAPEIEQIDPDDLDM</sequence>
<feature type="region of interest" description="Disordered" evidence="18">
    <location>
        <begin position="756"/>
        <end position="787"/>
    </location>
</feature>
<name>A0AAU9C8T5_9BACT</name>
<evidence type="ECO:0000256" key="13">
    <source>
        <dbReference type="ARBA" id="ARBA00023136"/>
    </source>
</evidence>
<evidence type="ECO:0000256" key="4">
    <source>
        <dbReference type="ARBA" id="ARBA00007739"/>
    </source>
</evidence>
<evidence type="ECO:0000256" key="6">
    <source>
        <dbReference type="ARBA" id="ARBA00022645"/>
    </source>
</evidence>
<keyword evidence="15" id="KW-0961">Cell wall biogenesis/degradation</keyword>
<evidence type="ECO:0000256" key="7">
    <source>
        <dbReference type="ARBA" id="ARBA00022670"/>
    </source>
</evidence>
<protein>
    <submittedName>
        <fullName evidence="22">Penicillin-binding protein 1A</fullName>
    </submittedName>
</protein>
<dbReference type="InterPro" id="IPR001264">
    <property type="entry name" value="Glyco_trans_51"/>
</dbReference>
<dbReference type="InterPro" id="IPR036950">
    <property type="entry name" value="PBP_transglycosylase"/>
</dbReference>
<keyword evidence="9" id="KW-0808">Transferase</keyword>
<evidence type="ECO:0000256" key="1">
    <source>
        <dbReference type="ARBA" id="ARBA00004236"/>
    </source>
</evidence>
<dbReference type="Proteomes" id="UP001348817">
    <property type="component" value="Chromosome"/>
</dbReference>
<feature type="transmembrane region" description="Helical" evidence="19">
    <location>
        <begin position="25"/>
        <end position="46"/>
    </location>
</feature>
<reference evidence="22 23" key="1">
    <citation type="submission" date="2021-12" db="EMBL/GenBank/DDBJ databases">
        <title>Genome sequencing of bacteria with rrn-lacking chromosome and rrn-plasmid.</title>
        <authorList>
            <person name="Anda M."/>
            <person name="Iwasaki W."/>
        </authorList>
    </citation>
    <scope>NUCLEOTIDE SEQUENCE [LARGE SCALE GENOMIC DNA]</scope>
    <source>
        <strain evidence="22 23">DSM 100852</strain>
    </source>
</reference>
<dbReference type="Gene3D" id="3.40.710.10">
    <property type="entry name" value="DD-peptidase/beta-lactamase superfamily"/>
    <property type="match status" value="2"/>
</dbReference>
<keyword evidence="7" id="KW-0645">Protease</keyword>
<comment type="catalytic activity">
    <reaction evidence="16">
        <text>Preferential cleavage: (Ac)2-L-Lys-D-Ala-|-D-Ala. Also transpeptidation of peptidyl-alanyl moieties that are N-acyl substituents of D-alanine.</text>
        <dbReference type="EC" id="3.4.16.4"/>
    </reaction>
</comment>
<dbReference type="KEGG" id="fax:FUAX_08460"/>
<comment type="similarity">
    <text evidence="4">In the N-terminal section; belongs to the glycosyltransferase 51 family.</text>
</comment>
<evidence type="ECO:0000256" key="2">
    <source>
        <dbReference type="ARBA" id="ARBA00004752"/>
    </source>
</evidence>
<evidence type="ECO:0000256" key="19">
    <source>
        <dbReference type="SAM" id="Phobius"/>
    </source>
</evidence>
<dbReference type="EMBL" id="AP025314">
    <property type="protein sequence ID" value="BDD08414.1"/>
    <property type="molecule type" value="Genomic_DNA"/>
</dbReference>
<dbReference type="SUPFAM" id="SSF53955">
    <property type="entry name" value="Lysozyme-like"/>
    <property type="match status" value="1"/>
</dbReference>
<gene>
    <name evidence="22" type="primary">mrcA</name>
    <name evidence="22" type="ORF">FUAX_08460</name>
</gene>
<proteinExistence type="inferred from homology"/>
<comment type="subcellular location">
    <subcellularLocation>
        <location evidence="1">Cell membrane</location>
    </subcellularLocation>
</comment>
<keyword evidence="11" id="KW-0133">Cell shape</keyword>
<dbReference type="InterPro" id="IPR050396">
    <property type="entry name" value="Glycosyltr_51/Transpeptidase"/>
</dbReference>
<comment type="pathway">
    <text evidence="2">Cell wall biogenesis; peptidoglycan biosynthesis.</text>
</comment>
<evidence type="ECO:0000256" key="17">
    <source>
        <dbReference type="ARBA" id="ARBA00049902"/>
    </source>
</evidence>
<feature type="compositionally biased region" description="Polar residues" evidence="18">
    <location>
        <begin position="756"/>
        <end position="767"/>
    </location>
</feature>
<keyword evidence="5" id="KW-1003">Cell membrane</keyword>
<feature type="domain" description="Penicillin-binding protein transpeptidase" evidence="20">
    <location>
        <begin position="443"/>
        <end position="683"/>
    </location>
</feature>
<organism evidence="22 23">
    <name type="scientific">Fulvitalea axinellae</name>
    <dbReference type="NCBI Taxonomy" id="1182444"/>
    <lineage>
        <taxon>Bacteria</taxon>
        <taxon>Pseudomonadati</taxon>
        <taxon>Bacteroidota</taxon>
        <taxon>Cytophagia</taxon>
        <taxon>Cytophagales</taxon>
        <taxon>Persicobacteraceae</taxon>
        <taxon>Fulvitalea</taxon>
    </lineage>
</organism>
<dbReference type="PANTHER" id="PTHR32282">
    <property type="entry name" value="BINDING PROTEIN TRANSPEPTIDASE, PUTATIVE-RELATED"/>
    <property type="match status" value="1"/>
</dbReference>
<evidence type="ECO:0000256" key="14">
    <source>
        <dbReference type="ARBA" id="ARBA00023268"/>
    </source>
</evidence>
<keyword evidence="13 19" id="KW-0472">Membrane</keyword>
<dbReference type="GO" id="GO:0008658">
    <property type="term" value="F:penicillin binding"/>
    <property type="evidence" value="ECO:0007669"/>
    <property type="project" value="InterPro"/>
</dbReference>
<keyword evidence="8" id="KW-0328">Glycosyltransferase</keyword>
<dbReference type="GO" id="GO:0008360">
    <property type="term" value="P:regulation of cell shape"/>
    <property type="evidence" value="ECO:0007669"/>
    <property type="project" value="UniProtKB-KW"/>
</dbReference>
<evidence type="ECO:0000256" key="10">
    <source>
        <dbReference type="ARBA" id="ARBA00022801"/>
    </source>
</evidence>
<keyword evidence="14" id="KW-0511">Multifunctional enzyme</keyword>
<evidence type="ECO:0000256" key="15">
    <source>
        <dbReference type="ARBA" id="ARBA00023316"/>
    </source>
</evidence>
<dbReference type="SUPFAM" id="SSF56601">
    <property type="entry name" value="beta-lactamase/transpeptidase-like"/>
    <property type="match status" value="1"/>
</dbReference>
<evidence type="ECO:0000256" key="3">
    <source>
        <dbReference type="ARBA" id="ARBA00007090"/>
    </source>
</evidence>